<sequence>MKFIHQISPYSVIQEVFGAEKHQYQLRIYLPAPQIQIVIFSKISAKIGFLTIPAVENLANLVVKEFGLNPKFVVWIEHDFSQCEPLSSAAFSLVTFDWYGGQATNPCWLPIHEDWYLYWLENANLEYITV</sequence>
<name>A0A927A2I0_9NOST</name>
<proteinExistence type="predicted"/>
<reference evidence="2" key="1">
    <citation type="journal article" date="2020" name="ISME J.">
        <title>Comparative genomics reveals insights into cyanobacterial evolution and habitat adaptation.</title>
        <authorList>
            <person name="Chen M.Y."/>
            <person name="Teng W.K."/>
            <person name="Zhao L."/>
            <person name="Hu C.X."/>
            <person name="Zhou Y.K."/>
            <person name="Han B.P."/>
            <person name="Song L.R."/>
            <person name="Shu W.S."/>
        </authorList>
    </citation>
    <scope>NUCLEOTIDE SEQUENCE [LARGE SCALE GENOMIC DNA]</scope>
    <source>
        <strain evidence="2">FACHB-251</strain>
    </source>
</reference>
<keyword evidence="2" id="KW-1185">Reference proteome</keyword>
<accession>A0A927A2I0</accession>
<dbReference type="RefSeq" id="WP_190561056.1">
    <property type="nucleotide sequence ID" value="NZ_JACJQU010000007.1"/>
</dbReference>
<evidence type="ECO:0000313" key="2">
    <source>
        <dbReference type="Proteomes" id="UP000662185"/>
    </source>
</evidence>
<gene>
    <name evidence="1" type="ORF">H6G06_13925</name>
</gene>
<dbReference type="Proteomes" id="UP000662185">
    <property type="component" value="Unassembled WGS sequence"/>
</dbReference>
<protein>
    <submittedName>
        <fullName evidence="1">Uncharacterized protein</fullName>
    </submittedName>
</protein>
<evidence type="ECO:0000313" key="1">
    <source>
        <dbReference type="EMBL" id="MBD2294545.1"/>
    </source>
</evidence>
<dbReference type="EMBL" id="JACJQU010000007">
    <property type="protein sequence ID" value="MBD2294545.1"/>
    <property type="molecule type" value="Genomic_DNA"/>
</dbReference>
<organism evidence="1 2">
    <name type="scientific">Anabaena sphaerica FACHB-251</name>
    <dbReference type="NCBI Taxonomy" id="2692883"/>
    <lineage>
        <taxon>Bacteria</taxon>
        <taxon>Bacillati</taxon>
        <taxon>Cyanobacteriota</taxon>
        <taxon>Cyanophyceae</taxon>
        <taxon>Nostocales</taxon>
        <taxon>Nostocaceae</taxon>
        <taxon>Anabaena</taxon>
    </lineage>
</organism>
<comment type="caution">
    <text evidence="1">The sequence shown here is derived from an EMBL/GenBank/DDBJ whole genome shotgun (WGS) entry which is preliminary data.</text>
</comment>
<dbReference type="AlphaFoldDB" id="A0A927A2I0"/>